<feature type="domain" description="RPA-interacting protein C-terminal" evidence="9">
    <location>
        <begin position="272"/>
        <end position="327"/>
    </location>
</feature>
<evidence type="ECO:0000256" key="1">
    <source>
        <dbReference type="ARBA" id="ARBA00004123"/>
    </source>
</evidence>
<dbReference type="InParanoid" id="C1EH44"/>
<comment type="subcellular location">
    <subcellularLocation>
        <location evidence="1">Nucleus</location>
    </subcellularLocation>
</comment>
<name>C1EH44_MICCC</name>
<dbReference type="PANTHER" id="PTHR31742:SF1">
    <property type="entry name" value="RPA-INTERACTING PROTEIN"/>
    <property type="match status" value="1"/>
</dbReference>
<feature type="coiled-coil region" evidence="6">
    <location>
        <begin position="148"/>
        <end position="175"/>
    </location>
</feature>
<evidence type="ECO:0000256" key="6">
    <source>
        <dbReference type="SAM" id="Coils"/>
    </source>
</evidence>
<dbReference type="EMBL" id="CP001332">
    <property type="protein sequence ID" value="ACO67441.1"/>
    <property type="molecule type" value="Genomic_DNA"/>
</dbReference>
<dbReference type="OrthoDB" id="435311at2759"/>
<dbReference type="PANTHER" id="PTHR31742">
    <property type="entry name" value="RPA-INTERACTING PROTEIN RPAIN"/>
    <property type="match status" value="1"/>
</dbReference>
<dbReference type="AlphaFoldDB" id="C1EH44"/>
<dbReference type="InterPro" id="IPR028158">
    <property type="entry name" value="RPA_interact_N_dom"/>
</dbReference>
<dbReference type="OMA" id="RECAFLE"/>
<dbReference type="GO" id="GO:0008270">
    <property type="term" value="F:zinc ion binding"/>
    <property type="evidence" value="ECO:0007669"/>
    <property type="project" value="UniProtKB-KW"/>
</dbReference>
<dbReference type="GeneID" id="8248906"/>
<evidence type="ECO:0000259" key="9">
    <source>
        <dbReference type="Pfam" id="PF14768"/>
    </source>
</evidence>
<proteinExistence type="predicted"/>
<organism evidence="10 11">
    <name type="scientific">Micromonas commoda (strain RCC299 / NOUM17 / CCMP2709)</name>
    <name type="common">Picoplanktonic green alga</name>
    <dbReference type="NCBI Taxonomy" id="296587"/>
    <lineage>
        <taxon>Eukaryota</taxon>
        <taxon>Viridiplantae</taxon>
        <taxon>Chlorophyta</taxon>
        <taxon>Mamiellophyceae</taxon>
        <taxon>Mamiellales</taxon>
        <taxon>Mamiellaceae</taxon>
        <taxon>Micromonas</taxon>
    </lineage>
</organism>
<feature type="compositionally biased region" description="Basic and acidic residues" evidence="7">
    <location>
        <begin position="72"/>
        <end position="89"/>
    </location>
</feature>
<evidence type="ECO:0000256" key="2">
    <source>
        <dbReference type="ARBA" id="ARBA00022723"/>
    </source>
</evidence>
<keyword evidence="4" id="KW-0862">Zinc</keyword>
<dbReference type="Pfam" id="PF14766">
    <property type="entry name" value="RPA_interact_N"/>
    <property type="match status" value="1"/>
</dbReference>
<dbReference type="Proteomes" id="UP000002009">
    <property type="component" value="Chromosome 14"/>
</dbReference>
<feature type="compositionally biased region" description="Low complexity" evidence="7">
    <location>
        <begin position="114"/>
        <end position="126"/>
    </location>
</feature>
<reference evidence="10 11" key="1">
    <citation type="journal article" date="2009" name="Science">
        <title>Green evolution and dynamic adaptations revealed by genomes of the marine picoeukaryotes Micromonas.</title>
        <authorList>
            <person name="Worden A.Z."/>
            <person name="Lee J.H."/>
            <person name="Mock T."/>
            <person name="Rouze P."/>
            <person name="Simmons M.P."/>
            <person name="Aerts A.L."/>
            <person name="Allen A.E."/>
            <person name="Cuvelier M.L."/>
            <person name="Derelle E."/>
            <person name="Everett M.V."/>
            <person name="Foulon E."/>
            <person name="Grimwood J."/>
            <person name="Gundlach H."/>
            <person name="Henrissat B."/>
            <person name="Napoli C."/>
            <person name="McDonald S.M."/>
            <person name="Parker M.S."/>
            <person name="Rombauts S."/>
            <person name="Salamov A."/>
            <person name="Von Dassow P."/>
            <person name="Badger J.H."/>
            <person name="Coutinho P.M."/>
            <person name="Demir E."/>
            <person name="Dubchak I."/>
            <person name="Gentemann C."/>
            <person name="Eikrem W."/>
            <person name="Gready J.E."/>
            <person name="John U."/>
            <person name="Lanier W."/>
            <person name="Lindquist E.A."/>
            <person name="Lucas S."/>
            <person name="Mayer K.F."/>
            <person name="Moreau H."/>
            <person name="Not F."/>
            <person name="Otillar R."/>
            <person name="Panaud O."/>
            <person name="Pangilinan J."/>
            <person name="Paulsen I."/>
            <person name="Piegu B."/>
            <person name="Poliakov A."/>
            <person name="Robbens S."/>
            <person name="Schmutz J."/>
            <person name="Toulza E."/>
            <person name="Wyss T."/>
            <person name="Zelensky A."/>
            <person name="Zhou K."/>
            <person name="Armbrust E.V."/>
            <person name="Bhattacharya D."/>
            <person name="Goodenough U.W."/>
            <person name="Van de Peer Y."/>
            <person name="Grigoriev I.V."/>
        </authorList>
    </citation>
    <scope>NUCLEOTIDE SEQUENCE [LARGE SCALE GENOMIC DNA]</scope>
    <source>
        <strain evidence="11">RCC299 / NOUM17</strain>
    </source>
</reference>
<evidence type="ECO:0000259" key="8">
    <source>
        <dbReference type="Pfam" id="PF14766"/>
    </source>
</evidence>
<keyword evidence="5" id="KW-0539">Nucleus</keyword>
<evidence type="ECO:0000313" key="11">
    <source>
        <dbReference type="Proteomes" id="UP000002009"/>
    </source>
</evidence>
<gene>
    <name evidence="10" type="ORF">MICPUN_64099</name>
</gene>
<evidence type="ECO:0000256" key="3">
    <source>
        <dbReference type="ARBA" id="ARBA00022771"/>
    </source>
</evidence>
<dbReference type="KEGG" id="mis:MICPUN_64099"/>
<protein>
    <recommendedName>
        <fullName evidence="12">RPA-interacting protein C-terminal domain-containing protein</fullName>
    </recommendedName>
</protein>
<sequence length="330" mass="35665">MNDPPAQHRKGVKQRSPDEWKDRLRADVIERVRASRTAILSRARGGTAGESPALFRDGVRLELADILADEVTRAERHHRPDATPERRDASPAPSTSDDGMWNDDPIVKPRSRRSPSPAQLSSPALSWDEHAGTKLTSVEYEDLMLAMHEAVEEDLRREEAAMLAAELESVEAQEADELAAAVASFEAWTVDSIAAGAQLSSGGGDSTPAVPCPVCSTRRVLMTDDVLFCGCGNFRLARGEVPGERRVRARAGNRGGSGSSAKDGLLDASSREASFGLDHLRRRLAETYAAHAENGGCDDARALAFDVRNAFGVEALWAECGRCGFIETVM</sequence>
<keyword evidence="11" id="KW-1185">Reference proteome</keyword>
<evidence type="ECO:0000256" key="5">
    <source>
        <dbReference type="ARBA" id="ARBA00023242"/>
    </source>
</evidence>
<keyword evidence="6" id="KW-0175">Coiled coil</keyword>
<evidence type="ECO:0000313" key="10">
    <source>
        <dbReference type="EMBL" id="ACO67441.1"/>
    </source>
</evidence>
<dbReference type="GO" id="GO:0006606">
    <property type="term" value="P:protein import into nucleus"/>
    <property type="evidence" value="ECO:0007669"/>
    <property type="project" value="TreeGrafter"/>
</dbReference>
<feature type="region of interest" description="Disordered" evidence="7">
    <location>
        <begin position="72"/>
        <end position="128"/>
    </location>
</feature>
<evidence type="ECO:0000256" key="7">
    <source>
        <dbReference type="SAM" id="MobiDB-lite"/>
    </source>
</evidence>
<dbReference type="InterPro" id="IPR028156">
    <property type="entry name" value="RIP"/>
</dbReference>
<keyword evidence="2" id="KW-0479">Metal-binding</keyword>
<dbReference type="Pfam" id="PF14768">
    <property type="entry name" value="RPA_interact_C"/>
    <property type="match status" value="1"/>
</dbReference>
<feature type="region of interest" description="Disordered" evidence="7">
    <location>
        <begin position="1"/>
        <end position="21"/>
    </location>
</feature>
<dbReference type="InterPro" id="IPR028159">
    <property type="entry name" value="RPA_interact_C_dom"/>
</dbReference>
<feature type="domain" description="RPA-interacting protein N-terminal" evidence="8">
    <location>
        <begin position="7"/>
        <end position="45"/>
    </location>
</feature>
<evidence type="ECO:0000256" key="4">
    <source>
        <dbReference type="ARBA" id="ARBA00022833"/>
    </source>
</evidence>
<dbReference type="GO" id="GO:0005634">
    <property type="term" value="C:nucleus"/>
    <property type="evidence" value="ECO:0007669"/>
    <property type="project" value="UniProtKB-SubCell"/>
</dbReference>
<keyword evidence="3" id="KW-0863">Zinc-finger</keyword>
<accession>C1EH44</accession>
<dbReference type="RefSeq" id="XP_002506183.1">
    <property type="nucleotide sequence ID" value="XM_002506137.1"/>
</dbReference>
<dbReference type="STRING" id="296587.C1EH44"/>
<evidence type="ECO:0008006" key="12">
    <source>
        <dbReference type="Google" id="ProtNLM"/>
    </source>
</evidence>